<proteinExistence type="predicted"/>
<reference evidence="2" key="1">
    <citation type="journal article" date="2019" name="Int. J. Syst. Evol. Microbiol.">
        <title>The Global Catalogue of Microorganisms (GCM) 10K type strain sequencing project: providing services to taxonomists for standard genome sequencing and annotation.</title>
        <authorList>
            <consortium name="The Broad Institute Genomics Platform"/>
            <consortium name="The Broad Institute Genome Sequencing Center for Infectious Disease"/>
            <person name="Wu L."/>
            <person name="Ma J."/>
        </authorList>
    </citation>
    <scope>NUCLEOTIDE SEQUENCE [LARGE SCALE GENOMIC DNA]</scope>
    <source>
        <strain evidence="2">JCM 16083</strain>
    </source>
</reference>
<comment type="caution">
    <text evidence="1">The sequence shown here is derived from an EMBL/GenBank/DDBJ whole genome shotgun (WGS) entry which is preliminary data.</text>
</comment>
<protein>
    <submittedName>
        <fullName evidence="1">Uncharacterized protein</fullName>
    </submittedName>
</protein>
<organism evidence="1 2">
    <name type="scientific">Wandonia haliotis</name>
    <dbReference type="NCBI Taxonomy" id="574963"/>
    <lineage>
        <taxon>Bacteria</taxon>
        <taxon>Pseudomonadati</taxon>
        <taxon>Bacteroidota</taxon>
        <taxon>Flavobacteriia</taxon>
        <taxon>Flavobacteriales</taxon>
        <taxon>Crocinitomicaceae</taxon>
        <taxon>Wandonia</taxon>
    </lineage>
</organism>
<accession>A0ABP3Y8Y3</accession>
<gene>
    <name evidence="1" type="ORF">GCM10009118_24870</name>
</gene>
<evidence type="ECO:0000313" key="2">
    <source>
        <dbReference type="Proteomes" id="UP001501126"/>
    </source>
</evidence>
<evidence type="ECO:0000313" key="1">
    <source>
        <dbReference type="EMBL" id="GAA0876077.1"/>
    </source>
</evidence>
<sequence>MTSTIVIESFGTVNPANTVSEGNTSVRVASLCIFMYGKYSSDGNGPFCVALTSGVHCPYVKVEEQQMAKANNKNVFMWVVFDKFRAINI</sequence>
<dbReference type="Proteomes" id="UP001501126">
    <property type="component" value="Unassembled WGS sequence"/>
</dbReference>
<name>A0ABP3Y8Y3_9FLAO</name>
<keyword evidence="2" id="KW-1185">Reference proteome</keyword>
<dbReference type="EMBL" id="BAAAFH010000021">
    <property type="protein sequence ID" value="GAA0876077.1"/>
    <property type="molecule type" value="Genomic_DNA"/>
</dbReference>